<dbReference type="Gene3D" id="3.30.1240.10">
    <property type="match status" value="1"/>
</dbReference>
<name>A0A7J5BYI2_9MICO</name>
<dbReference type="EMBL" id="WBJZ01000006">
    <property type="protein sequence ID" value="KAB1659402.1"/>
    <property type="molecule type" value="Genomic_DNA"/>
</dbReference>
<dbReference type="SFLD" id="SFLDS00003">
    <property type="entry name" value="Haloacid_Dehalogenase"/>
    <property type="match status" value="1"/>
</dbReference>
<dbReference type="CDD" id="cd07518">
    <property type="entry name" value="HAD_YbiV-Like"/>
    <property type="match status" value="1"/>
</dbReference>
<dbReference type="RefSeq" id="WP_158039902.1">
    <property type="nucleotide sequence ID" value="NZ_JACCFV010000001.1"/>
</dbReference>
<keyword evidence="1" id="KW-0378">Hydrolase</keyword>
<reference evidence="1 2" key="1">
    <citation type="submission" date="2019-09" db="EMBL/GenBank/DDBJ databases">
        <title>Phylogeny of genus Pseudoclavibacter and closely related genus.</title>
        <authorList>
            <person name="Li Y."/>
        </authorList>
    </citation>
    <scope>NUCLEOTIDE SEQUENCE [LARGE SCALE GENOMIC DNA]</scope>
    <source>
        <strain evidence="1 2">DSM 23821</strain>
    </source>
</reference>
<dbReference type="GO" id="GO:0005829">
    <property type="term" value="C:cytosol"/>
    <property type="evidence" value="ECO:0007669"/>
    <property type="project" value="TreeGrafter"/>
</dbReference>
<dbReference type="InterPro" id="IPR006379">
    <property type="entry name" value="HAD-SF_hydro_IIB"/>
</dbReference>
<dbReference type="InterPro" id="IPR036412">
    <property type="entry name" value="HAD-like_sf"/>
</dbReference>
<evidence type="ECO:0000313" key="2">
    <source>
        <dbReference type="Proteomes" id="UP000467240"/>
    </source>
</evidence>
<dbReference type="GO" id="GO:0016791">
    <property type="term" value="F:phosphatase activity"/>
    <property type="evidence" value="ECO:0007669"/>
    <property type="project" value="TreeGrafter"/>
</dbReference>
<proteinExistence type="predicted"/>
<keyword evidence="2" id="KW-1185">Reference proteome</keyword>
<dbReference type="AlphaFoldDB" id="A0A7J5BYI2"/>
<dbReference type="Pfam" id="PF08282">
    <property type="entry name" value="Hydrolase_3"/>
    <property type="match status" value="1"/>
</dbReference>
<dbReference type="PANTHER" id="PTHR10000:SF53">
    <property type="entry name" value="5-AMINO-6-(5-PHOSPHO-D-RIBITYLAMINO)URACIL PHOSPHATASE YBJI-RELATED"/>
    <property type="match status" value="1"/>
</dbReference>
<dbReference type="PANTHER" id="PTHR10000">
    <property type="entry name" value="PHOSPHOSERINE PHOSPHATASE"/>
    <property type="match status" value="1"/>
</dbReference>
<dbReference type="Gene3D" id="3.40.50.1000">
    <property type="entry name" value="HAD superfamily/HAD-like"/>
    <property type="match status" value="1"/>
</dbReference>
<dbReference type="GO" id="GO:0000287">
    <property type="term" value="F:magnesium ion binding"/>
    <property type="evidence" value="ECO:0007669"/>
    <property type="project" value="TreeGrafter"/>
</dbReference>
<dbReference type="NCBIfam" id="TIGR01484">
    <property type="entry name" value="HAD-SF-IIB"/>
    <property type="match status" value="1"/>
</dbReference>
<dbReference type="SUPFAM" id="SSF56784">
    <property type="entry name" value="HAD-like"/>
    <property type="match status" value="1"/>
</dbReference>
<dbReference type="OrthoDB" id="3180855at2"/>
<accession>A0A7J5BYI2</accession>
<protein>
    <submittedName>
        <fullName evidence="1">HAD family hydrolase</fullName>
    </submittedName>
</protein>
<dbReference type="InterPro" id="IPR023214">
    <property type="entry name" value="HAD_sf"/>
</dbReference>
<sequence length="284" mass="30251">MTERAETTQGPTPRLPEGPVDLRLVAVDMDGTLLDPNGAPPPGLPALLAELTERGIVFAPASGRQYATLAELFGPLGAGLTFIAENGSYVVRDGLEVSCLTLPPELVARVVARIRELARAGGDLGLVVCGKRSAWIERGDAPFLEQVRTYYEALAIVDDLDEVDDDVLKLAVFDFAGAERGAYPALAELPGTHRTIVSSHNWIDVMHPDADKGAALAALRGQLGVTVEQTAVFGDYLNDLGMLDEAGLSFAMANAHPAVIERARYVAPSNAEDGVVRTVRRLLD</sequence>
<dbReference type="SFLD" id="SFLDG01140">
    <property type="entry name" value="C2.B:_Phosphomannomutase_and_P"/>
    <property type="match status" value="1"/>
</dbReference>
<organism evidence="1 2">
    <name type="scientific">Pseudoclavibacter chungangensis</name>
    <dbReference type="NCBI Taxonomy" id="587635"/>
    <lineage>
        <taxon>Bacteria</taxon>
        <taxon>Bacillati</taxon>
        <taxon>Actinomycetota</taxon>
        <taxon>Actinomycetes</taxon>
        <taxon>Micrococcales</taxon>
        <taxon>Microbacteriaceae</taxon>
        <taxon>Pseudoclavibacter</taxon>
    </lineage>
</organism>
<evidence type="ECO:0000313" key="1">
    <source>
        <dbReference type="EMBL" id="KAB1659402.1"/>
    </source>
</evidence>
<gene>
    <name evidence="1" type="ORF">F8O01_05560</name>
</gene>
<comment type="caution">
    <text evidence="1">The sequence shown here is derived from an EMBL/GenBank/DDBJ whole genome shotgun (WGS) entry which is preliminary data.</text>
</comment>
<dbReference type="Proteomes" id="UP000467240">
    <property type="component" value="Unassembled WGS sequence"/>
</dbReference>